<name>A0A838XQX1_9HYPH</name>
<dbReference type="GO" id="GO:0046872">
    <property type="term" value="F:metal ion binding"/>
    <property type="evidence" value="ECO:0007669"/>
    <property type="project" value="UniProtKB-KW"/>
</dbReference>
<evidence type="ECO:0000256" key="1">
    <source>
        <dbReference type="ARBA" id="ARBA00022714"/>
    </source>
</evidence>
<evidence type="ECO:0000256" key="2">
    <source>
        <dbReference type="ARBA" id="ARBA00022723"/>
    </source>
</evidence>
<evidence type="ECO:0000259" key="5">
    <source>
        <dbReference type="PROSITE" id="PS51296"/>
    </source>
</evidence>
<dbReference type="Gene3D" id="2.102.10.10">
    <property type="entry name" value="Rieske [2Fe-2S] iron-sulphur domain"/>
    <property type="match status" value="1"/>
</dbReference>
<sequence>MIELCNSTDVVEGEILRRDVEGFPAVALTRHEGQIFVFPDTCPHAEESLSEGWVEDGRVVCGVHFAEFELGSGEVHNRPAGCPNLTFFTCEDRDGKVFARLKEEA</sequence>
<comment type="caution">
    <text evidence="6">The sequence shown here is derived from an EMBL/GenBank/DDBJ whole genome shotgun (WGS) entry which is preliminary data.</text>
</comment>
<protein>
    <submittedName>
        <fullName evidence="6">Rieske 2Fe-2S domain-containing protein</fullName>
    </submittedName>
</protein>
<dbReference type="EMBL" id="JACEON010000021">
    <property type="protein sequence ID" value="MBA4613649.1"/>
    <property type="molecule type" value="Genomic_DNA"/>
</dbReference>
<keyword evidence="1" id="KW-0001">2Fe-2S</keyword>
<evidence type="ECO:0000313" key="6">
    <source>
        <dbReference type="EMBL" id="MBA4613649.1"/>
    </source>
</evidence>
<reference evidence="6 7" key="2">
    <citation type="submission" date="2020-08" db="EMBL/GenBank/DDBJ databases">
        <title>Stappia taiwanensis sp. nov., isolated from a coastal thermal spring.</title>
        <authorList>
            <person name="Kampfer P."/>
        </authorList>
    </citation>
    <scope>NUCLEOTIDE SEQUENCE [LARGE SCALE GENOMIC DNA]</scope>
    <source>
        <strain evidence="6 7">DSM 23284</strain>
    </source>
</reference>
<evidence type="ECO:0000256" key="4">
    <source>
        <dbReference type="ARBA" id="ARBA00023014"/>
    </source>
</evidence>
<evidence type="ECO:0000256" key="3">
    <source>
        <dbReference type="ARBA" id="ARBA00023004"/>
    </source>
</evidence>
<dbReference type="GO" id="GO:0051537">
    <property type="term" value="F:2 iron, 2 sulfur cluster binding"/>
    <property type="evidence" value="ECO:0007669"/>
    <property type="project" value="UniProtKB-KW"/>
</dbReference>
<keyword evidence="2" id="KW-0479">Metal-binding</keyword>
<proteinExistence type="predicted"/>
<gene>
    <name evidence="6" type="ORF">H1W37_18480</name>
</gene>
<organism evidence="6 7">
    <name type="scientific">Stappia taiwanensis</name>
    <dbReference type="NCBI Taxonomy" id="992267"/>
    <lineage>
        <taxon>Bacteria</taxon>
        <taxon>Pseudomonadati</taxon>
        <taxon>Pseudomonadota</taxon>
        <taxon>Alphaproteobacteria</taxon>
        <taxon>Hyphomicrobiales</taxon>
        <taxon>Stappiaceae</taxon>
        <taxon>Stappia</taxon>
    </lineage>
</organism>
<accession>A0A838XQX1</accession>
<dbReference type="Pfam" id="PF00355">
    <property type="entry name" value="Rieske"/>
    <property type="match status" value="1"/>
</dbReference>
<dbReference type="InterPro" id="IPR017941">
    <property type="entry name" value="Rieske_2Fe-2S"/>
</dbReference>
<reference evidence="6 7" key="1">
    <citation type="submission" date="2020-07" db="EMBL/GenBank/DDBJ databases">
        <authorList>
            <person name="Li M."/>
        </authorList>
    </citation>
    <scope>NUCLEOTIDE SEQUENCE [LARGE SCALE GENOMIC DNA]</scope>
    <source>
        <strain evidence="6 7">DSM 23284</strain>
    </source>
</reference>
<dbReference type="Proteomes" id="UP000559404">
    <property type="component" value="Unassembled WGS sequence"/>
</dbReference>
<dbReference type="SUPFAM" id="SSF50022">
    <property type="entry name" value="ISP domain"/>
    <property type="match status" value="1"/>
</dbReference>
<keyword evidence="4" id="KW-0411">Iron-sulfur</keyword>
<feature type="domain" description="Rieske" evidence="5">
    <location>
        <begin position="2"/>
        <end position="99"/>
    </location>
</feature>
<keyword evidence="7" id="KW-1185">Reference proteome</keyword>
<evidence type="ECO:0000313" key="7">
    <source>
        <dbReference type="Proteomes" id="UP000559404"/>
    </source>
</evidence>
<dbReference type="InterPro" id="IPR036922">
    <property type="entry name" value="Rieske_2Fe-2S_sf"/>
</dbReference>
<dbReference type="RefSeq" id="WP_181761838.1">
    <property type="nucleotide sequence ID" value="NZ_BMCR01000005.1"/>
</dbReference>
<keyword evidence="3" id="KW-0408">Iron</keyword>
<dbReference type="PROSITE" id="PS51296">
    <property type="entry name" value="RIESKE"/>
    <property type="match status" value="1"/>
</dbReference>
<dbReference type="AlphaFoldDB" id="A0A838XQX1"/>